<evidence type="ECO:0000313" key="7">
    <source>
        <dbReference type="Proteomes" id="UP000717515"/>
    </source>
</evidence>
<dbReference type="SUPFAM" id="SSF81296">
    <property type="entry name" value="E set domains"/>
    <property type="match status" value="1"/>
</dbReference>
<feature type="compositionally biased region" description="Basic residues" evidence="2">
    <location>
        <begin position="1265"/>
        <end position="1274"/>
    </location>
</feature>
<evidence type="ECO:0000259" key="4">
    <source>
        <dbReference type="Pfam" id="PF09118"/>
    </source>
</evidence>
<dbReference type="InterPro" id="IPR011043">
    <property type="entry name" value="Gal_Oxase/kelch_b-propeller"/>
</dbReference>
<sequence>MRMDHKKSGRNGSRISSRTVASTRKVGTRVLLGLLILLAPGTPHPTLPPVQQSLPSWILHATSLLCASSVRVADAASLFDSISYLLRRNKGVDRFRTENLKPAILDEYSFVVKKKDTPPIGGPHARSKLEKPLPDYQGTSKTLGQWDLVGLSGVSAMHATLIPNTNKVVFLEKVEKNSNAFLKDDPTKFAWSVEYDIEESTFRPLHTSTNMFCSAGGYRPDGTVVSLGGAEKQGRTDEGWNSLRFLASCKDGISKCDWDIRDDITLKAGRWYPTVETLADGTLFIFGGSKRGASINSEEIGVPSWELYPPLPSNPTHFPFLQDTLPFNLYPVAHLLPDGNLFIFASTRAALFSTKTWAITKNLPDLPGPPRNYPLSGGSTLLPLRPENDYEPEVLICGGSTAFSHRGEGQTQCGRIKPLAADADWTMEDMPLGRMMPDITLLSDGSVLMLNGADRGTAGYGRAKHPVLTPVLYRPWAASAERFTVQNPSYIPRLYHSIAIPILDGRVLVAGSNPNANTLELQEFTVEYRVEMFSPGYLFSEVPRPYIKAETTLGRSIHRPQALTVQALQAAKKSPEQGQGDGNTSENVIKYDTVFELEVGFYGQIMTEEEVITKKGNTETPPRVQVNLLNGGFVTHSTHMSQRLVGLEIVGYERKPNAQDRLKLRGPKNGSLAPPGWYQMVVVLNGVPSEGTWCTMGKYRLQIHIAKPGPFPASALNVRRNGEKRFLILADGDQAISELRRSIQEQYARLYENEPDFTAVQLTNKDCYELDDNYKIRDVFDSLDTVRVVGHQEVQQTPKPATQNFLKRKVEKGPAPSYADSRSTSSTPAPEAGSTDGESKKQRKKRRKAEEAAAKAAAAVASSGLFANGAIIEHYEDSVPEENVTVSSSDPSDSTATISTLLDSAKGKAVLEKEAITKSHKAEQEKAAEEKARSQKAAEELARKEVEEKKRKAEEAKRQKQEEKERKEAEDKAKKEAEEKARKEAEDKAKKEAEDKAKKEAEDKATREAEEKAKKEAEDKAKKEAEDKARKESEEKAKELAAEEEKKQRQEEKARKEAEKAKAVEEKVRKAAEAKEAKEAKRKAAEETKARLVEEKARKAAELKEAKRVAAEEKKQKLAEEKASKLQSKEADTRRASQSEQPTESDSEVDQLLSSPEPTDVASLEAFGAPKSSTTSETPITDQVHNEDSGSSTAMTEPEERPRRKSTVVVEISARTGDIVNRLAPETVSDFLASAEEDMASKETSTAKATSNESAFTTATEHPLSPKKRGRPPKVKPEATMHMSPVKTTSTPSTATKAVESKAPLADSASDPESEQELEVFSFFQEQRLKGQQPPPVINTPKPASSVFSFEPYHSTPPQRLTDKPTMASDSDSDSDASGPDYDAPPSMPPMIISSRPSISVARLRPESPRGLAISMPKVSPSKHISNVDNRKEEVSDSAEDAYDNGALTEEEEDDEPLIRTRKVVLPGVLNPMALVKEETKENEEDDAATKDEKDELQETSDESGQSDHHNSSDDDSTSSDSESESDSDSESEETGPGSGSRSSEDQEAMLVRTEPPTNGSRGGGGILSGLLSLQGASHGSSNHNDNKPAGPARTSFFSLTDISAKMGLPVTSLAELTAQGRAKKIGSINSAIASPASSASSSRKAMGGMNDKGAGSSEDESSDDDEAESDSDDNTDSSDEEGDLAKKARAGPQIKIAGKKRRSSTKSAGGGSSGRKKGRLDALF</sequence>
<feature type="region of interest" description="Disordered" evidence="2">
    <location>
        <begin position="794"/>
        <end position="852"/>
    </location>
</feature>
<dbReference type="PANTHER" id="PTHR32208">
    <property type="entry name" value="SECRETED PROTEIN-RELATED"/>
    <property type="match status" value="1"/>
</dbReference>
<dbReference type="PANTHER" id="PTHR32208:SF21">
    <property type="entry name" value="LOW QUALITY PROTEIN: ALDEHYDE OXIDASE GLOX-LIKE"/>
    <property type="match status" value="1"/>
</dbReference>
<feature type="compositionally biased region" description="Polar residues" evidence="2">
    <location>
        <begin position="10"/>
        <end position="21"/>
    </location>
</feature>
<dbReference type="InterPro" id="IPR018844">
    <property type="entry name" value="Dnt1-like_N"/>
</dbReference>
<evidence type="ECO:0000259" key="5">
    <source>
        <dbReference type="Pfam" id="PF10407"/>
    </source>
</evidence>
<dbReference type="InterPro" id="IPR015202">
    <property type="entry name" value="GO-like_E_set"/>
</dbReference>
<feature type="compositionally biased region" description="Basic and acidic residues" evidence="2">
    <location>
        <begin position="913"/>
        <end position="1137"/>
    </location>
</feature>
<feature type="domain" description="Galactose oxidase-like Early set" evidence="4">
    <location>
        <begin position="618"/>
        <end position="694"/>
    </location>
</feature>
<evidence type="ECO:0000313" key="6">
    <source>
        <dbReference type="EMBL" id="KAG9319833.1"/>
    </source>
</evidence>
<feature type="compositionally biased region" description="Low complexity" evidence="2">
    <location>
        <begin position="1628"/>
        <end position="1643"/>
    </location>
</feature>
<dbReference type="SUPFAM" id="SSF50965">
    <property type="entry name" value="Galactose oxidase, central domain"/>
    <property type="match status" value="1"/>
</dbReference>
<evidence type="ECO:0000256" key="2">
    <source>
        <dbReference type="SAM" id="MobiDB-lite"/>
    </source>
</evidence>
<feature type="region of interest" description="Disordered" evidence="2">
    <location>
        <begin position="1626"/>
        <end position="1725"/>
    </location>
</feature>
<dbReference type="Pfam" id="PF07250">
    <property type="entry name" value="Glyoxal_oxid_N"/>
    <property type="match status" value="1"/>
</dbReference>
<dbReference type="CDD" id="cd02851">
    <property type="entry name" value="E_set_GO_C"/>
    <property type="match status" value="1"/>
</dbReference>
<comment type="caution">
    <text evidence="6">The sequence shown here is derived from an EMBL/GenBank/DDBJ whole genome shotgun (WGS) entry which is preliminary data.</text>
</comment>
<dbReference type="InterPro" id="IPR014756">
    <property type="entry name" value="Ig_E-set"/>
</dbReference>
<feature type="compositionally biased region" description="Polar residues" evidence="2">
    <location>
        <begin position="794"/>
        <end position="805"/>
    </location>
</feature>
<feature type="compositionally biased region" description="Acidic residues" evidence="2">
    <location>
        <begin position="1436"/>
        <end position="1456"/>
    </location>
</feature>
<protein>
    <submittedName>
        <fullName evidence="6">Uncharacterized protein</fullName>
    </submittedName>
</protein>
<evidence type="ECO:0000259" key="3">
    <source>
        <dbReference type="Pfam" id="PF07250"/>
    </source>
</evidence>
<feature type="compositionally biased region" description="Polar residues" evidence="2">
    <location>
        <begin position="1171"/>
        <end position="1195"/>
    </location>
</feature>
<organism evidence="6 7">
    <name type="scientific">Mortierella alpina</name>
    <name type="common">Oleaginous fungus</name>
    <name type="synonym">Mortierella renispora</name>
    <dbReference type="NCBI Taxonomy" id="64518"/>
    <lineage>
        <taxon>Eukaryota</taxon>
        <taxon>Fungi</taxon>
        <taxon>Fungi incertae sedis</taxon>
        <taxon>Mucoromycota</taxon>
        <taxon>Mortierellomycotina</taxon>
        <taxon>Mortierellomycetes</taxon>
        <taxon>Mortierellales</taxon>
        <taxon>Mortierellaceae</taxon>
        <taxon>Mortierella</taxon>
    </lineage>
</organism>
<feature type="region of interest" description="Disordered" evidence="2">
    <location>
        <begin position="913"/>
        <end position="1208"/>
    </location>
</feature>
<gene>
    <name evidence="6" type="ORF">KVV02_005389</name>
</gene>
<evidence type="ECO:0000256" key="1">
    <source>
        <dbReference type="ARBA" id="ARBA00022729"/>
    </source>
</evidence>
<dbReference type="CDD" id="cd22265">
    <property type="entry name" value="UDM1_RNF168"/>
    <property type="match status" value="1"/>
</dbReference>
<name>A0A9P7ZWS6_MORAP</name>
<feature type="domain" description="Nucleolar protein Dnt1-like N-terminal" evidence="5">
    <location>
        <begin position="724"/>
        <end position="790"/>
    </location>
</feature>
<dbReference type="Gene3D" id="2.130.10.80">
    <property type="entry name" value="Galactose oxidase/kelch, beta-propeller"/>
    <property type="match status" value="1"/>
</dbReference>
<feature type="compositionally biased region" description="Polar residues" evidence="2">
    <location>
        <begin position="1242"/>
        <end position="1260"/>
    </location>
</feature>
<feature type="compositionally biased region" description="Low complexity" evidence="2">
    <location>
        <begin position="1569"/>
        <end position="1582"/>
    </location>
</feature>
<feature type="domain" description="Glyoxal oxidase N-terminal" evidence="3">
    <location>
        <begin position="188"/>
        <end position="537"/>
    </location>
</feature>
<feature type="region of interest" description="Disordered" evidence="2">
    <location>
        <begin position="1"/>
        <end position="21"/>
    </location>
</feature>
<dbReference type="Gene3D" id="2.60.40.10">
    <property type="entry name" value="Immunoglobulins"/>
    <property type="match status" value="1"/>
</dbReference>
<feature type="region of interest" description="Disordered" evidence="2">
    <location>
        <begin position="1234"/>
        <end position="1595"/>
    </location>
</feature>
<dbReference type="EMBL" id="JAIFTL010000369">
    <property type="protein sequence ID" value="KAG9319833.1"/>
    <property type="molecule type" value="Genomic_DNA"/>
</dbReference>
<keyword evidence="1" id="KW-0732">Signal</keyword>
<feature type="compositionally biased region" description="Acidic residues" evidence="2">
    <location>
        <begin position="1658"/>
        <end position="1683"/>
    </location>
</feature>
<dbReference type="InterPro" id="IPR009880">
    <property type="entry name" value="Glyoxal_oxidase_N"/>
</dbReference>
<reference evidence="6" key="1">
    <citation type="submission" date="2021-07" db="EMBL/GenBank/DDBJ databases">
        <title>Draft genome of Mortierella alpina, strain LL118, isolated from an aspen leaf litter sample.</title>
        <authorList>
            <person name="Yang S."/>
            <person name="Vinatzer B.A."/>
        </authorList>
    </citation>
    <scope>NUCLEOTIDE SEQUENCE</scope>
    <source>
        <strain evidence="6">LL118</strain>
    </source>
</reference>
<feature type="compositionally biased region" description="Low complexity" evidence="2">
    <location>
        <begin position="1376"/>
        <end position="1400"/>
    </location>
</feature>
<proteinExistence type="predicted"/>
<feature type="compositionally biased region" description="Low complexity" evidence="2">
    <location>
        <begin position="1285"/>
        <end position="1298"/>
    </location>
</feature>
<dbReference type="Pfam" id="PF09118">
    <property type="entry name" value="GO-like_E_set"/>
    <property type="match status" value="1"/>
</dbReference>
<dbReference type="Proteomes" id="UP000717515">
    <property type="component" value="Unassembled WGS sequence"/>
</dbReference>
<accession>A0A9P7ZWS6</accession>
<feature type="compositionally biased region" description="Acidic residues" evidence="2">
    <location>
        <begin position="1514"/>
        <end position="1534"/>
    </location>
</feature>
<dbReference type="InterPro" id="IPR013783">
    <property type="entry name" value="Ig-like_fold"/>
</dbReference>
<dbReference type="Pfam" id="PF10407">
    <property type="entry name" value="Cytokin_check_N"/>
    <property type="match status" value="1"/>
</dbReference>
<dbReference type="InterPro" id="IPR037293">
    <property type="entry name" value="Gal_Oxidase_central_sf"/>
</dbReference>